<gene>
    <name evidence="1" type="ORF">MCOR_47940</name>
</gene>
<dbReference type="SUPFAM" id="SSF52540">
    <property type="entry name" value="P-loop containing nucleoside triphosphate hydrolases"/>
    <property type="match status" value="1"/>
</dbReference>
<dbReference type="EMBL" id="CACVKT020008387">
    <property type="protein sequence ID" value="CAC5415234.1"/>
    <property type="molecule type" value="Genomic_DNA"/>
</dbReference>
<dbReference type="Gene3D" id="3.40.50.300">
    <property type="entry name" value="P-loop containing nucleotide triphosphate hydrolases"/>
    <property type="match status" value="1"/>
</dbReference>
<dbReference type="EC" id="2.3.2.27" evidence="1"/>
<sequence>MNATTAVIATTANSTTITGYQKDIWANGISIVTRASDHAHIRPVDASLGLEKMLCQLVWICISGMKWQNLVHGGTKASDIIRKVQQAETIASENAEVFPNIFTVLFFDEANTTEAIGIIKEIMCDKSLSGKPIKLHKRLKIIAACNPYRKHSEELIKKLEQAGLGYHVDAENTTDKLGRVPMRRLVYRVQPLPQSMLPLVWDFGQLSTDVEEMYTRQMILRYINSGDLPNVPGLDTVLSKILTVSQNFMRDQRDECSFVSLRDVERVLAVMSWFITQLGDSSILCQAMNTIVGETEIIDVVTRSLILSLGVCYHACLKRRVDYRETVVKHFKSPFIIKGGADQMEAEILRCQTIFLENVVLNPNIASNQALKENVFMMIVCIELRIPLFLVGKPGSSKSLSRTIVADAMQGNAAQNHLFRMLKAVQMISYQCSPLSVPEEIVAIFRQCGAYQKAQDLDRFASVAVLDEIGLAEDSPRMPLKTLHPLLEDGCPDDEEPAVYKKVAFIGISNCALDPAKMNRGILVQREVPDKIELIESASGICSSDPYVQTLISPLIEPMAMSYLQLFENASKEMREFFGLRDFYSLVKMLYGFLFESQKKPTWAQLKHSILRNFGGLEVSVVDPVSVFGNNLKAVIDKFQEPSEDDPDCSSSGMIKACLTGYDKQTESQNRYLLLLTENYGALTILQQAIFSMQNAVVIFGSSFPSDQEYTQQVFAPTMSDQNSLGKYLVNLPPEISSDDEEYMLANIGLFELQPVEIIDTEIELFPEQIIQPSEPELAEETIQPGSSTDLHTLESVLPSCPKRFKTMEENELQFLQDNYHQSKSTKQNTKWGVKLFQGSFNLYE</sequence>
<dbReference type="InterPro" id="IPR027417">
    <property type="entry name" value="P-loop_NTPase"/>
</dbReference>
<dbReference type="OrthoDB" id="2423195at2759"/>
<dbReference type="InterPro" id="IPR031248">
    <property type="entry name" value="RNF213"/>
</dbReference>
<dbReference type="GO" id="GO:0016887">
    <property type="term" value="F:ATP hydrolysis activity"/>
    <property type="evidence" value="ECO:0007669"/>
    <property type="project" value="InterPro"/>
</dbReference>
<evidence type="ECO:0000313" key="1">
    <source>
        <dbReference type="EMBL" id="CAC5415234.1"/>
    </source>
</evidence>
<dbReference type="FunFam" id="3.40.50.300:FF:000491">
    <property type="entry name" value="E3 ubiquitin-protein ligase RNF213"/>
    <property type="match status" value="1"/>
</dbReference>
<keyword evidence="1" id="KW-0808">Transferase</keyword>
<reference evidence="1 2" key="1">
    <citation type="submission" date="2020-06" db="EMBL/GenBank/DDBJ databases">
        <authorList>
            <person name="Li R."/>
            <person name="Bekaert M."/>
        </authorList>
    </citation>
    <scope>NUCLEOTIDE SEQUENCE [LARGE SCALE GENOMIC DNA]</scope>
    <source>
        <strain evidence="2">wild</strain>
    </source>
</reference>
<protein>
    <submittedName>
        <fullName evidence="1">RNF213</fullName>
        <ecNumber evidence="1">2.3.2.27</ecNumber>
    </submittedName>
</protein>
<proteinExistence type="predicted"/>
<name>A0A6J8E342_MYTCO</name>
<keyword evidence="2" id="KW-1185">Reference proteome</keyword>
<dbReference type="AlphaFoldDB" id="A0A6J8E342"/>
<keyword evidence="1" id="KW-0012">Acyltransferase</keyword>
<dbReference type="PANTHER" id="PTHR22605:SF16">
    <property type="entry name" value="E3 UBIQUITIN-PROTEIN LIGASE RNF213"/>
    <property type="match status" value="1"/>
</dbReference>
<dbReference type="GO" id="GO:0061630">
    <property type="term" value="F:ubiquitin protein ligase activity"/>
    <property type="evidence" value="ECO:0007669"/>
    <property type="project" value="UniProtKB-EC"/>
</dbReference>
<evidence type="ECO:0000313" key="2">
    <source>
        <dbReference type="Proteomes" id="UP000507470"/>
    </source>
</evidence>
<dbReference type="Proteomes" id="UP000507470">
    <property type="component" value="Unassembled WGS sequence"/>
</dbReference>
<accession>A0A6J8E342</accession>
<dbReference type="PANTHER" id="PTHR22605">
    <property type="entry name" value="RZ-TYPE DOMAIN-CONTAINING PROTEIN"/>
    <property type="match status" value="1"/>
</dbReference>
<organism evidence="1 2">
    <name type="scientific">Mytilus coruscus</name>
    <name type="common">Sea mussel</name>
    <dbReference type="NCBI Taxonomy" id="42192"/>
    <lineage>
        <taxon>Eukaryota</taxon>
        <taxon>Metazoa</taxon>
        <taxon>Spiralia</taxon>
        <taxon>Lophotrochozoa</taxon>
        <taxon>Mollusca</taxon>
        <taxon>Bivalvia</taxon>
        <taxon>Autobranchia</taxon>
        <taxon>Pteriomorphia</taxon>
        <taxon>Mytilida</taxon>
        <taxon>Mytiloidea</taxon>
        <taxon>Mytilidae</taxon>
        <taxon>Mytilinae</taxon>
        <taxon>Mytilus</taxon>
    </lineage>
</organism>